<keyword evidence="1" id="KW-0812">Transmembrane</keyword>
<evidence type="ECO:0000256" key="2">
    <source>
        <dbReference type="SAM" id="SignalP"/>
    </source>
</evidence>
<organism evidence="3 4">
    <name type="scientific">Caenorhabditis remanei</name>
    <name type="common">Caenorhabditis vulgaris</name>
    <dbReference type="NCBI Taxonomy" id="31234"/>
    <lineage>
        <taxon>Eukaryota</taxon>
        <taxon>Metazoa</taxon>
        <taxon>Ecdysozoa</taxon>
        <taxon>Nematoda</taxon>
        <taxon>Chromadorea</taxon>
        <taxon>Rhabditida</taxon>
        <taxon>Rhabditina</taxon>
        <taxon>Rhabditomorpha</taxon>
        <taxon>Rhabditoidea</taxon>
        <taxon>Rhabditidae</taxon>
        <taxon>Peloderinae</taxon>
        <taxon>Caenorhabditis</taxon>
    </lineage>
</organism>
<name>A0A6A5GTX6_CAERE</name>
<feature type="transmembrane region" description="Helical" evidence="1">
    <location>
        <begin position="151"/>
        <end position="170"/>
    </location>
</feature>
<dbReference type="PANTHER" id="PTHR12861">
    <property type="entry name" value="TRANSLOCON-ASSOCIATED PROTEIN, BETA SUBUNIT PRECURSOR TRAP-BETA SIGNAL SEQUENCE RECEPTOR BETA SUBUNIT"/>
    <property type="match status" value="1"/>
</dbReference>
<dbReference type="KEGG" id="crq:GCK72_014382"/>
<dbReference type="AlphaFoldDB" id="A0A6A5GTX6"/>
<dbReference type="GO" id="GO:0005783">
    <property type="term" value="C:endoplasmic reticulum"/>
    <property type="evidence" value="ECO:0007669"/>
    <property type="project" value="TreeGrafter"/>
</dbReference>
<dbReference type="Pfam" id="PF05753">
    <property type="entry name" value="TRAP_beta"/>
    <property type="match status" value="1"/>
</dbReference>
<sequence>MKFSLLVLAWFVSVDASARVLIGKNLLSTYPLAHKQNVFEYQIVNIGNTSAINVELHDRDSFPTDRFEILKGSPNTKFAEILPQMTVYHHVVVVPRNVQPIEDKNVTVDYTDSETKQVSHVSTLWYSKGRFTHYLHEDALKDVIGTSSKPFLGFAAIALPFTVLSSLFYFRSKSRYSVTKQN</sequence>
<reference evidence="3 4" key="1">
    <citation type="submission" date="2019-12" db="EMBL/GenBank/DDBJ databases">
        <title>Chromosome-level assembly of the Caenorhabditis remanei genome.</title>
        <authorList>
            <person name="Teterina A.A."/>
            <person name="Willis J.H."/>
            <person name="Phillips P.C."/>
        </authorList>
    </citation>
    <scope>NUCLEOTIDE SEQUENCE [LARGE SCALE GENOMIC DNA]</scope>
    <source>
        <strain evidence="3 4">PX506</strain>
        <tissue evidence="3">Whole organism</tissue>
    </source>
</reference>
<keyword evidence="2" id="KW-0732">Signal</keyword>
<evidence type="ECO:0000256" key="1">
    <source>
        <dbReference type="SAM" id="Phobius"/>
    </source>
</evidence>
<comment type="caution">
    <text evidence="3">The sequence shown here is derived from an EMBL/GenBank/DDBJ whole genome shotgun (WGS) entry which is preliminary data.</text>
</comment>
<dbReference type="EMBL" id="WUAV01000004">
    <property type="protein sequence ID" value="KAF1757925.1"/>
    <property type="molecule type" value="Genomic_DNA"/>
</dbReference>
<keyword evidence="1" id="KW-0472">Membrane</keyword>
<dbReference type="RefSeq" id="XP_003102846.2">
    <property type="nucleotide sequence ID" value="XM_003102798.2"/>
</dbReference>
<dbReference type="GeneID" id="9798341"/>
<dbReference type="Proteomes" id="UP000483820">
    <property type="component" value="Chromosome IV"/>
</dbReference>
<evidence type="ECO:0008006" key="5">
    <source>
        <dbReference type="Google" id="ProtNLM"/>
    </source>
</evidence>
<dbReference type="PANTHER" id="PTHR12861:SF2">
    <property type="entry name" value="TRANSLOCON-ASSOCIATED PROTEIN SUBUNIT BETA"/>
    <property type="match status" value="1"/>
</dbReference>
<gene>
    <name evidence="3" type="ORF">GCK72_014382</name>
</gene>
<feature type="signal peptide" evidence="2">
    <location>
        <begin position="1"/>
        <end position="16"/>
    </location>
</feature>
<dbReference type="CTD" id="9798341"/>
<protein>
    <recommendedName>
        <fullName evidence="5">Translocon-associated protein subunit beta</fullName>
    </recommendedName>
</protein>
<keyword evidence="1" id="KW-1133">Transmembrane helix</keyword>
<evidence type="ECO:0000313" key="4">
    <source>
        <dbReference type="Proteomes" id="UP000483820"/>
    </source>
</evidence>
<evidence type="ECO:0000313" key="3">
    <source>
        <dbReference type="EMBL" id="KAF1757925.1"/>
    </source>
</evidence>
<accession>A0A6A5GTX6</accession>
<feature type="chain" id="PRO_5025677909" description="Translocon-associated protein subunit beta" evidence="2">
    <location>
        <begin position="17"/>
        <end position="182"/>
    </location>
</feature>
<proteinExistence type="predicted"/>